<sequence>MPNSSTQGKFGQHEINSKLEKFFKEHKLTLKNPDILKDFSVLIADSSNNHDITSIAPYVDTMENLLNSIPNHYHKTEFLDYVTNIVPDHKYENLLNGANNGLKEEIIINILKELSSDHSDVMLNLKLSNNEKEFKEKLDKIINTYEKGKENPENKKAISQEIKKELENLDTWCKETAKKDNSHVFKNIGQVIKHSFKALANIGNKEAFKKEQKEVRYLYGGYNTC</sequence>
<protein>
    <submittedName>
        <fullName evidence="1">Uncharacterized protein</fullName>
    </submittedName>
</protein>
<gene>
    <name evidence="1" type="ORF">RMONA_01420</name>
</gene>
<dbReference type="HOGENOM" id="CLU_1229107_0_0_5"/>
<proteinExistence type="predicted"/>
<name>A0A0B7IXS9_9RICK</name>
<keyword evidence="2" id="KW-1185">Reference proteome</keyword>
<reference evidence="1 2" key="1">
    <citation type="submission" date="2015-01" db="EMBL/GenBank/DDBJ databases">
        <title>Draft genome sequence of Rickettsia monacensis strain IrR/Munich.</title>
        <authorList>
            <person name="Felsheim R.F."/>
            <person name="Johnson S.L."/>
            <person name="Kurtti T.J."/>
            <person name="Munderloh U.G."/>
        </authorList>
    </citation>
    <scope>NUCLEOTIDE SEQUENCE [LARGE SCALE GENOMIC DNA]</scope>
    <source>
        <strain evidence="1 2">IrR/Munich</strain>
    </source>
</reference>
<dbReference type="EMBL" id="LN794217">
    <property type="protein sequence ID" value="CEO16702.1"/>
    <property type="molecule type" value="Genomic_DNA"/>
</dbReference>
<dbReference type="RefSeq" id="WP_023507268.1">
    <property type="nucleotide sequence ID" value="NZ_LN794217.1"/>
</dbReference>
<reference evidence="2" key="2">
    <citation type="submission" date="2015-01" db="EMBL/GenBank/DDBJ databases">
        <authorList>
            <person name="Felsheim R."/>
        </authorList>
    </citation>
    <scope>NUCLEOTIDE SEQUENCE [LARGE SCALE GENOMIC DNA]</scope>
    <source>
        <strain evidence="2">IrR/Munich</strain>
    </source>
</reference>
<evidence type="ECO:0000313" key="1">
    <source>
        <dbReference type="EMBL" id="CEO16702.1"/>
    </source>
</evidence>
<accession>A0A0B7IXS9</accession>
<organism evidence="1 2">
    <name type="scientific">Rickettsia monacensis</name>
    <dbReference type="NCBI Taxonomy" id="109232"/>
    <lineage>
        <taxon>Bacteria</taxon>
        <taxon>Pseudomonadati</taxon>
        <taxon>Pseudomonadota</taxon>
        <taxon>Alphaproteobacteria</taxon>
        <taxon>Rickettsiales</taxon>
        <taxon>Rickettsiaceae</taxon>
        <taxon>Rickettsieae</taxon>
        <taxon>Rickettsia</taxon>
        <taxon>spotted fever group</taxon>
    </lineage>
</organism>
<evidence type="ECO:0000313" key="2">
    <source>
        <dbReference type="Proteomes" id="UP000018149"/>
    </source>
</evidence>
<dbReference type="AlphaFoldDB" id="A0A0B7IXS9"/>
<dbReference type="Proteomes" id="UP000018149">
    <property type="component" value="Chromosome I"/>
</dbReference>
<dbReference type="KEGG" id="rmc:RMONA_01420"/>